<dbReference type="GO" id="GO:0016887">
    <property type="term" value="F:ATP hydrolysis activity"/>
    <property type="evidence" value="ECO:0007669"/>
    <property type="project" value="TreeGrafter"/>
</dbReference>
<organism evidence="5 6">
    <name type="scientific">Metapseudomonas furukawaii</name>
    <name type="common">Pseudomonas furukawaii</name>
    <dbReference type="NCBI Taxonomy" id="1149133"/>
    <lineage>
        <taxon>Bacteria</taxon>
        <taxon>Pseudomonadati</taxon>
        <taxon>Pseudomonadota</taxon>
        <taxon>Gammaproteobacteria</taxon>
        <taxon>Pseudomonadales</taxon>
        <taxon>Pseudomonadaceae</taxon>
        <taxon>Metapseudomonas</taxon>
    </lineage>
</organism>
<protein>
    <submittedName>
        <fullName evidence="5">Conjugative transfer ATPase PilU in PFGI-1-like cluster</fullName>
    </submittedName>
</protein>
<dbReference type="PANTHER" id="PTHR30258">
    <property type="entry name" value="TYPE II SECRETION SYSTEM PROTEIN GSPE-RELATED"/>
    <property type="match status" value="1"/>
</dbReference>
<dbReference type="Gene3D" id="3.40.50.300">
    <property type="entry name" value="P-loop containing nucleotide triphosphate hydrolases"/>
    <property type="match status" value="1"/>
</dbReference>
<keyword evidence="2" id="KW-0547">Nucleotide-binding</keyword>
<dbReference type="AlphaFoldDB" id="A0AAD1FIW5"/>
<dbReference type="EMBL" id="AP014863">
    <property type="protein sequence ID" value="BAU77398.1"/>
    <property type="molecule type" value="Genomic_DNA"/>
</dbReference>
<dbReference type="RefSeq" id="WP_036991922.1">
    <property type="nucleotide sequence ID" value="NZ_AJMR01000081.1"/>
</dbReference>
<dbReference type="KEGG" id="pfuw:KF707C_p90"/>
<dbReference type="PANTHER" id="PTHR30258:SF3">
    <property type="entry name" value="SLL1921 PROTEIN"/>
    <property type="match status" value="1"/>
</dbReference>
<dbReference type="InterPro" id="IPR027417">
    <property type="entry name" value="P-loop_NTPase"/>
</dbReference>
<accession>A0AAD1FIW5</accession>
<dbReference type="Pfam" id="PF00437">
    <property type="entry name" value="T2SSE"/>
    <property type="match status" value="1"/>
</dbReference>
<proteinExistence type="inferred from homology"/>
<dbReference type="InterPro" id="IPR001482">
    <property type="entry name" value="T2SS/T4SS_dom"/>
</dbReference>
<keyword evidence="6" id="KW-1185">Reference proteome</keyword>
<reference evidence="5 6" key="1">
    <citation type="journal article" date="2018" name="Int. J. Syst. Evol. Microbiol.">
        <title>Pseudomonas furukawaii sp. nov., a polychlorinated biphenyl-degrading bacterium isolated from biphenyl-contaminated soil in Japan.</title>
        <authorList>
            <person name="Kimura N."/>
            <person name="Watanabe T."/>
            <person name="Suenaga H."/>
            <person name="Fujihara H."/>
            <person name="Futagami T."/>
            <person name="Goto M."/>
            <person name="Hanada S."/>
            <person name="Hirose J."/>
        </authorList>
    </citation>
    <scope>NUCLEOTIDE SEQUENCE [LARGE SCALE GENOMIC DNA]</scope>
    <source>
        <strain evidence="6">DSM 10086 / NBRC 110670 / KF707</strain>
    </source>
</reference>
<gene>
    <name evidence="5" type="ORF">KF707C_p90</name>
</gene>
<dbReference type="Proteomes" id="UP000218554">
    <property type="component" value="Plasmid pKF707"/>
</dbReference>
<evidence type="ECO:0000256" key="3">
    <source>
        <dbReference type="ARBA" id="ARBA00022840"/>
    </source>
</evidence>
<keyword evidence="5" id="KW-0614">Plasmid</keyword>
<feature type="domain" description="Bacterial type II secretion system protein E" evidence="4">
    <location>
        <begin position="89"/>
        <end position="266"/>
    </location>
</feature>
<sequence>MSQQKGPLTGSDFVDLYIGEDFADVKGLAGASSSRVAAPSDWAEEVDALRDLCKARHQETGIPEFSVIHLDVVYRVTHLDGIGRGGVFVLRKSNAQLRDPRGIGIPKYAVDALLDPTATGLVLITGGMGVGKTTTGASFVVERLKLFGGMALAIEDPTETNINGVHGEGRCIAISASRYNGGYKEHLVRGLRSGVDFFFIGEIRDEETAFEALKAGTNGKLIFATLHASNITTALERMITLASQYSKTAAETLSESLLAVIWQNLEETPKQGGGTFKRFTSSSLVLSGEDAYASKEKIRRNELGGIDGDVERQAARAIWGRD</sequence>
<evidence type="ECO:0000313" key="5">
    <source>
        <dbReference type="EMBL" id="BAU77398.1"/>
    </source>
</evidence>
<dbReference type="GO" id="GO:0005524">
    <property type="term" value="F:ATP binding"/>
    <property type="evidence" value="ECO:0007669"/>
    <property type="project" value="UniProtKB-KW"/>
</dbReference>
<evidence type="ECO:0000313" key="6">
    <source>
        <dbReference type="Proteomes" id="UP000218554"/>
    </source>
</evidence>
<evidence type="ECO:0000256" key="1">
    <source>
        <dbReference type="ARBA" id="ARBA00006611"/>
    </source>
</evidence>
<evidence type="ECO:0000259" key="4">
    <source>
        <dbReference type="Pfam" id="PF00437"/>
    </source>
</evidence>
<name>A0AAD1FIW5_METFU</name>
<dbReference type="SUPFAM" id="SSF52540">
    <property type="entry name" value="P-loop containing nucleoside triphosphate hydrolases"/>
    <property type="match status" value="1"/>
</dbReference>
<dbReference type="GO" id="GO:0005886">
    <property type="term" value="C:plasma membrane"/>
    <property type="evidence" value="ECO:0007669"/>
    <property type="project" value="TreeGrafter"/>
</dbReference>
<keyword evidence="3" id="KW-0067">ATP-binding</keyword>
<comment type="similarity">
    <text evidence="1">Belongs to the GSP E family.</text>
</comment>
<evidence type="ECO:0000256" key="2">
    <source>
        <dbReference type="ARBA" id="ARBA00022741"/>
    </source>
</evidence>
<geneLocation type="plasmid" evidence="5 6">
    <name>pKF707</name>
</geneLocation>